<comment type="caution">
    <text evidence="1">The sequence shown here is derived from an EMBL/GenBank/DDBJ whole genome shotgun (WGS) entry which is preliminary data.</text>
</comment>
<evidence type="ECO:0000313" key="1">
    <source>
        <dbReference type="EMBL" id="KAK4828365.1"/>
    </source>
</evidence>
<gene>
    <name evidence="1" type="ORF">QYF61_026087</name>
</gene>
<evidence type="ECO:0008006" key="3">
    <source>
        <dbReference type="Google" id="ProtNLM"/>
    </source>
</evidence>
<organism evidence="1 2">
    <name type="scientific">Mycteria americana</name>
    <name type="common">Wood stork</name>
    <dbReference type="NCBI Taxonomy" id="33587"/>
    <lineage>
        <taxon>Eukaryota</taxon>
        <taxon>Metazoa</taxon>
        <taxon>Chordata</taxon>
        <taxon>Craniata</taxon>
        <taxon>Vertebrata</taxon>
        <taxon>Euteleostomi</taxon>
        <taxon>Archelosauria</taxon>
        <taxon>Archosauria</taxon>
        <taxon>Dinosauria</taxon>
        <taxon>Saurischia</taxon>
        <taxon>Theropoda</taxon>
        <taxon>Coelurosauria</taxon>
        <taxon>Aves</taxon>
        <taxon>Neognathae</taxon>
        <taxon>Neoaves</taxon>
        <taxon>Aequornithes</taxon>
        <taxon>Ciconiiformes</taxon>
        <taxon>Ciconiidae</taxon>
        <taxon>Mycteria</taxon>
    </lineage>
</organism>
<evidence type="ECO:0000313" key="2">
    <source>
        <dbReference type="Proteomes" id="UP001333110"/>
    </source>
</evidence>
<dbReference type="Proteomes" id="UP001333110">
    <property type="component" value="Unassembled WGS sequence"/>
</dbReference>
<dbReference type="EMBL" id="JAUNZN010000002">
    <property type="protein sequence ID" value="KAK4828365.1"/>
    <property type="molecule type" value="Genomic_DNA"/>
</dbReference>
<accession>A0AAN7S4L5</accession>
<sequence length="181" mass="20632">MQNKPLKNYLDWEKWGAWEPREKVKEVLTGGKILEVGEDPEDQGIDRDKHQGNGLWNLGWLELFRCSCYKFNADGSIGPASKAISELCKDCNQQLYGLDELSSYKQFHKTDVTGSILRPVLFNIFINDLDDGAECTLSKFAYDRKLGGVVDRPGGCAAILRDSDRLEKWANRNLINFSRRK</sequence>
<keyword evidence="2" id="KW-1185">Reference proteome</keyword>
<protein>
    <recommendedName>
        <fullName evidence="3">Rna-directed dna polymerase from mobile element jockey-like</fullName>
    </recommendedName>
</protein>
<proteinExistence type="predicted"/>
<dbReference type="AlphaFoldDB" id="A0AAN7S4L5"/>
<reference evidence="1 2" key="1">
    <citation type="journal article" date="2023" name="J. Hered.">
        <title>Chromosome-level genome of the wood stork (Mycteria americana) provides insight into avian chromosome evolution.</title>
        <authorList>
            <person name="Flamio R. Jr."/>
            <person name="Ramstad K.M."/>
        </authorList>
    </citation>
    <scope>NUCLEOTIDE SEQUENCE [LARGE SCALE GENOMIC DNA]</scope>
    <source>
        <strain evidence="1">JAX WOST 10</strain>
    </source>
</reference>
<name>A0AAN7S4L5_MYCAM</name>
<dbReference type="PANTHER" id="PTHR33332">
    <property type="entry name" value="REVERSE TRANSCRIPTASE DOMAIN-CONTAINING PROTEIN"/>
    <property type="match status" value="1"/>
</dbReference>